<dbReference type="OrthoDB" id="118608at2759"/>
<sequence>MAAPRASWDEAKDMFLIESMTDQARAGKRSDSGFKKEAWVAVTAAINQKFGLELVKQQIKSRLQTGFGWDPVRNVVLVHDDVWEDYVKGNPKCVDYRQTPLTYYNALVELFEGTYATGEHAITSDEPCPTDFLTGSNAPTPASGSLSEPIVEASSEAHAPATTTSSSSPPLSSAGAPPQQGNQQKNKKRTRESGGAVIADAMKIAGEMHNRNVRLKVLSPSQKAVRILQKVYGHQFTATRMAKAVDGVLGRTICEGASEHITSRTAWKCL</sequence>
<accession>A0A2P4XZD5</accession>
<proteinExistence type="predicted"/>
<comment type="caution">
    <text evidence="3">The sequence shown here is derived from an EMBL/GenBank/DDBJ whole genome shotgun (WGS) entry which is preliminary data.</text>
</comment>
<evidence type="ECO:0000256" key="1">
    <source>
        <dbReference type="SAM" id="MobiDB-lite"/>
    </source>
</evidence>
<gene>
    <name evidence="3" type="ORF">PHPALM_12588</name>
</gene>
<organism evidence="3 4">
    <name type="scientific">Phytophthora palmivora</name>
    <dbReference type="NCBI Taxonomy" id="4796"/>
    <lineage>
        <taxon>Eukaryota</taxon>
        <taxon>Sar</taxon>
        <taxon>Stramenopiles</taxon>
        <taxon>Oomycota</taxon>
        <taxon>Peronosporomycetes</taxon>
        <taxon>Peronosporales</taxon>
        <taxon>Peronosporaceae</taxon>
        <taxon>Phytophthora</taxon>
    </lineage>
</organism>
<dbReference type="AlphaFoldDB" id="A0A2P4XZD5"/>
<dbReference type="Proteomes" id="UP000237271">
    <property type="component" value="Unassembled WGS sequence"/>
</dbReference>
<dbReference type="InterPro" id="IPR024752">
    <property type="entry name" value="Myb/SANT-like_dom"/>
</dbReference>
<reference evidence="3 4" key="1">
    <citation type="journal article" date="2017" name="Genome Biol. Evol.">
        <title>Phytophthora megakarya and P. palmivora, closely related causal agents of cacao black pod rot, underwent increases in genome sizes and gene numbers by different mechanisms.</title>
        <authorList>
            <person name="Ali S.S."/>
            <person name="Shao J."/>
            <person name="Lary D.J."/>
            <person name="Kronmiller B."/>
            <person name="Shen D."/>
            <person name="Strem M.D."/>
            <person name="Amoako-Attah I."/>
            <person name="Akrofi A.Y."/>
            <person name="Begoude B.A."/>
            <person name="Ten Hoopen G.M."/>
            <person name="Coulibaly K."/>
            <person name="Kebe B.I."/>
            <person name="Melnick R.L."/>
            <person name="Guiltinan M.J."/>
            <person name="Tyler B.M."/>
            <person name="Meinhardt L.W."/>
            <person name="Bailey B.A."/>
        </authorList>
    </citation>
    <scope>NUCLEOTIDE SEQUENCE [LARGE SCALE GENOMIC DNA]</scope>
    <source>
        <strain evidence="4">sbr112.9</strain>
    </source>
</reference>
<protein>
    <recommendedName>
        <fullName evidence="2">Myb/SANT-like domain-containing protein</fullName>
    </recommendedName>
</protein>
<dbReference type="Pfam" id="PF12776">
    <property type="entry name" value="Myb_DNA-bind_3"/>
    <property type="match status" value="1"/>
</dbReference>
<evidence type="ECO:0000313" key="3">
    <source>
        <dbReference type="EMBL" id="POM70915.1"/>
    </source>
</evidence>
<keyword evidence="4" id="KW-1185">Reference proteome</keyword>
<evidence type="ECO:0000313" key="4">
    <source>
        <dbReference type="Proteomes" id="UP000237271"/>
    </source>
</evidence>
<dbReference type="EMBL" id="NCKW01006715">
    <property type="protein sequence ID" value="POM70915.1"/>
    <property type="molecule type" value="Genomic_DNA"/>
</dbReference>
<feature type="compositionally biased region" description="Low complexity" evidence="1">
    <location>
        <begin position="153"/>
        <end position="184"/>
    </location>
</feature>
<name>A0A2P4XZD5_9STRA</name>
<feature type="region of interest" description="Disordered" evidence="1">
    <location>
        <begin position="122"/>
        <end position="194"/>
    </location>
</feature>
<dbReference type="PANTHER" id="PTHR46929">
    <property type="entry name" value="EXPRESSED PROTEIN"/>
    <property type="match status" value="1"/>
</dbReference>
<dbReference type="PANTHER" id="PTHR46929:SF3">
    <property type="entry name" value="MYB_SANT-LIKE DOMAIN-CONTAINING PROTEIN"/>
    <property type="match status" value="1"/>
</dbReference>
<feature type="domain" description="Myb/SANT-like" evidence="2">
    <location>
        <begin position="7"/>
        <end position="64"/>
    </location>
</feature>
<feature type="compositionally biased region" description="Polar residues" evidence="1">
    <location>
        <begin position="133"/>
        <end position="146"/>
    </location>
</feature>
<evidence type="ECO:0000259" key="2">
    <source>
        <dbReference type="Pfam" id="PF12776"/>
    </source>
</evidence>